<sequence>MSQPVNTGVNNPLDEALQWFAGQPLDPQRVLWIMPRVEAAAEFKTRFQSVMAARAGQPDGPVLSPHIQTADRLSQPAAPTAWWALKAELVSILQGLPNLTGGLSLPQVWALAQEYLDLALRLTWVRASGPTRWAEYLQSNAFSAEEGQVVSRLADAFGDELERQIASPSIPPQALDQIVWLDDGEPLPGWWIERFFPEVPVKRLSLPMIEGPQAWVDWVHRRWVSGPAGPVAPPVVLHEAPDETAQAHQAAACIVNWLESTANDSGPGRSITVAVLDRLAARRLVALLAEVGVQVDDRTGWRLSTANVAGWMDALLRQWVEQGQIDLFRHPLTGEVKPDAQPWALHGDRTLAQWAQAVLDMLEHRGLLSDLLQDEAGRLVVQGWRQMRLLQADAQFSAAGLLAAWRHWAEQERFRPEDVRSPVRMVPLMSTRLRTLDHVLVLGCAASHFQESPPGLLPPAVAQELGFPGPRQARMQKLSALYELLNQAHVVSLVHCVQSAGKPESLLPELLWVGLLQQRFSYPGWQVVPNGQQVQVDACATEALALRALPDALSVPAQLSVTALDDFAACPLRFGLKHAMPWPRQRDEGLPSFPQLRGIFVHRVLEKAARQLQMPGVKVDDLQTWKTALQQQANAVWHGLTLEEQGLLHPFIAVFDRLIPRVAGQLMGRYLQGWRMDTAEARVDGALPLKQTGVDLPLSGRVDRLDRLGSHVSIVDIKFKPLPVLKKMAAEPLSAPQLPMYQALLKAPSAELMFLGIHTDDVAWVPMPPPTQEQSQQGQGNWGEVVWQTFAVELDAFFSAQADWQASPGDACTHCDAHWVCRPDSMLGTPE</sequence>
<dbReference type="EMBL" id="JANIGO010000001">
    <property type="protein sequence ID" value="MCQ8894946.1"/>
    <property type="molecule type" value="Genomic_DNA"/>
</dbReference>
<accession>A0ABT1WBR4</accession>
<evidence type="ECO:0000313" key="3">
    <source>
        <dbReference type="Proteomes" id="UP001204142"/>
    </source>
</evidence>
<evidence type="ECO:0000259" key="1">
    <source>
        <dbReference type="Pfam" id="PF12705"/>
    </source>
</evidence>
<dbReference type="Pfam" id="PF12705">
    <property type="entry name" value="PDDEXK_1"/>
    <property type="match status" value="1"/>
</dbReference>
<dbReference type="Proteomes" id="UP001204142">
    <property type="component" value="Unassembled WGS sequence"/>
</dbReference>
<dbReference type="SUPFAM" id="SSF52540">
    <property type="entry name" value="P-loop containing nucleoside triphosphate hydrolases"/>
    <property type="match status" value="1"/>
</dbReference>
<reference evidence="2 3" key="1">
    <citation type="submission" date="2022-07" db="EMBL/GenBank/DDBJ databases">
        <authorList>
            <person name="Xamxidin M."/>
            <person name="Wu M."/>
        </authorList>
    </citation>
    <scope>NUCLEOTIDE SEQUENCE [LARGE SCALE GENOMIC DNA]</scope>
    <source>
        <strain evidence="2 3">NBRC 111650</strain>
    </source>
</reference>
<dbReference type="InterPro" id="IPR027417">
    <property type="entry name" value="P-loop_NTPase"/>
</dbReference>
<dbReference type="InterPro" id="IPR038726">
    <property type="entry name" value="PDDEXK_AddAB-type"/>
</dbReference>
<name>A0ABT1WBR4_9BURK</name>
<organism evidence="2 3">
    <name type="scientific">Limnobacter humi</name>
    <dbReference type="NCBI Taxonomy" id="1778671"/>
    <lineage>
        <taxon>Bacteria</taxon>
        <taxon>Pseudomonadati</taxon>
        <taxon>Pseudomonadota</taxon>
        <taxon>Betaproteobacteria</taxon>
        <taxon>Burkholderiales</taxon>
        <taxon>Burkholderiaceae</taxon>
        <taxon>Limnobacter</taxon>
    </lineage>
</organism>
<gene>
    <name evidence="2" type="ORF">NQT62_00650</name>
</gene>
<feature type="domain" description="PD-(D/E)XK endonuclease-like" evidence="1">
    <location>
        <begin position="558"/>
        <end position="822"/>
    </location>
</feature>
<dbReference type="InterPro" id="IPR011604">
    <property type="entry name" value="PDDEXK-like_dom_sf"/>
</dbReference>
<keyword evidence="3" id="KW-1185">Reference proteome</keyword>
<dbReference type="Gene3D" id="3.90.320.10">
    <property type="match status" value="1"/>
</dbReference>
<proteinExistence type="predicted"/>
<evidence type="ECO:0000313" key="2">
    <source>
        <dbReference type="EMBL" id="MCQ8894946.1"/>
    </source>
</evidence>
<protein>
    <submittedName>
        <fullName evidence="2">PD-(D/E)XK nuclease family protein</fullName>
    </submittedName>
</protein>
<comment type="caution">
    <text evidence="2">The sequence shown here is derived from an EMBL/GenBank/DDBJ whole genome shotgun (WGS) entry which is preliminary data.</text>
</comment>
<dbReference type="RefSeq" id="WP_256762595.1">
    <property type="nucleotide sequence ID" value="NZ_JANIGO010000001.1"/>
</dbReference>